<dbReference type="GO" id="GO:0003677">
    <property type="term" value="F:DNA binding"/>
    <property type="evidence" value="ECO:0007669"/>
    <property type="project" value="InterPro"/>
</dbReference>
<dbReference type="STRING" id="768671.ThimaDRAFT_0781"/>
<accession>F9U779</accession>
<feature type="transmembrane region" description="Helical" evidence="2">
    <location>
        <begin position="120"/>
        <end position="141"/>
    </location>
</feature>
<dbReference type="InterPro" id="IPR010982">
    <property type="entry name" value="Lambda_DNA-bd_dom_sf"/>
</dbReference>
<proteinExistence type="predicted"/>
<dbReference type="OrthoDB" id="9790252at2"/>
<feature type="compositionally biased region" description="Low complexity" evidence="1">
    <location>
        <begin position="239"/>
        <end position="256"/>
    </location>
</feature>
<keyword evidence="2" id="KW-0812">Transmembrane</keyword>
<dbReference type="PANTHER" id="PTHR34475:SF1">
    <property type="entry name" value="CYTOSKELETON PROTEIN RODZ"/>
    <property type="match status" value="1"/>
</dbReference>
<organism evidence="4 5">
    <name type="scientific">Thiocapsa marina 5811</name>
    <dbReference type="NCBI Taxonomy" id="768671"/>
    <lineage>
        <taxon>Bacteria</taxon>
        <taxon>Pseudomonadati</taxon>
        <taxon>Pseudomonadota</taxon>
        <taxon>Gammaproteobacteria</taxon>
        <taxon>Chromatiales</taxon>
        <taxon>Chromatiaceae</taxon>
        <taxon>Thiocapsa</taxon>
    </lineage>
</organism>
<dbReference type="Gene3D" id="1.10.260.40">
    <property type="entry name" value="lambda repressor-like DNA-binding domains"/>
    <property type="match status" value="1"/>
</dbReference>
<reference evidence="4 5" key="1">
    <citation type="submission" date="2011-06" db="EMBL/GenBank/DDBJ databases">
        <title>The draft genome of Thiocapsa marina 5811.</title>
        <authorList>
            <consortium name="US DOE Joint Genome Institute (JGI-PGF)"/>
            <person name="Lucas S."/>
            <person name="Han J."/>
            <person name="Cheng J.-F."/>
            <person name="Goodwin L."/>
            <person name="Pitluck S."/>
            <person name="Peters L."/>
            <person name="Land M.L."/>
            <person name="Hauser L."/>
            <person name="Vogl K."/>
            <person name="Liu Z."/>
            <person name="Imhoff J."/>
            <person name="Thiel V."/>
            <person name="Frigaard N.-U."/>
            <person name="Bryant D."/>
            <person name="Woyke T.J."/>
        </authorList>
    </citation>
    <scope>NUCLEOTIDE SEQUENCE [LARGE SCALE GENOMIC DNA]</scope>
    <source>
        <strain evidence="4 5">5811</strain>
    </source>
</reference>
<evidence type="ECO:0000259" key="3">
    <source>
        <dbReference type="Pfam" id="PF13464"/>
    </source>
</evidence>
<dbReference type="Proteomes" id="UP000005459">
    <property type="component" value="Unassembled WGS sequence"/>
</dbReference>
<keyword evidence="2" id="KW-1133">Transmembrane helix</keyword>
<name>F9U779_9GAMM</name>
<dbReference type="Pfam" id="PF13413">
    <property type="entry name" value="HTH_25"/>
    <property type="match status" value="1"/>
</dbReference>
<dbReference type="PANTHER" id="PTHR34475">
    <property type="match status" value="1"/>
</dbReference>
<keyword evidence="2" id="KW-0472">Membrane</keyword>
<evidence type="ECO:0000313" key="4">
    <source>
        <dbReference type="EMBL" id="EGV20105.1"/>
    </source>
</evidence>
<dbReference type="eggNOG" id="COG1426">
    <property type="taxonomic scope" value="Bacteria"/>
</dbReference>
<feature type="compositionally biased region" description="Pro residues" evidence="1">
    <location>
        <begin position="209"/>
        <end position="219"/>
    </location>
</feature>
<dbReference type="Pfam" id="PF13464">
    <property type="entry name" value="RodZ_C"/>
    <property type="match status" value="1"/>
</dbReference>
<dbReference type="RefSeq" id="WP_007191658.1">
    <property type="nucleotide sequence ID" value="NZ_AFWV01000002.1"/>
</dbReference>
<dbReference type="InterPro" id="IPR025194">
    <property type="entry name" value="RodZ-like_C"/>
</dbReference>
<evidence type="ECO:0000256" key="2">
    <source>
        <dbReference type="SAM" id="Phobius"/>
    </source>
</evidence>
<protein>
    <submittedName>
        <fullName evidence="4">XRE family transcriptional regulator</fullName>
    </submittedName>
</protein>
<sequence length="367" mass="39183">MTNQTQSTDPNDQNVVEFGDSPGRRLRVQRQSRGLAIERIATQLHLKPEIIEALEQDRFDLLPGPVFITGYLRNYARVLGLDPAPLIAAYQSHDESTDTVVPSRRISSSGSDLDSGGTRILVRLVSFALAAAVVAVIALWWHERPEIAPELETETAELQPDSIAPDPASESLIASTPEADPETPDAAIESADRSDPTGVSFPETTQPAPVRPPETPPRQTPTALTSSASEPDVEPASEAVSQPMPASAASPAIDPPTQAQADTPDGTASDPQVEPPLLAPSAAAQKGIVLEFTGPSWLEVRNAAGERLIVGEMKAGDRREVTGQGPFRFTVGRVNNSSMTVDGEPFDLEARSRGNVARFSLDPELPE</sequence>
<gene>
    <name evidence="4" type="ORF">ThimaDRAFT_0781</name>
</gene>
<feature type="domain" description="Cytoskeleton protein RodZ-like C-terminal" evidence="3">
    <location>
        <begin position="289"/>
        <end position="360"/>
    </location>
</feature>
<dbReference type="EMBL" id="AFWV01000002">
    <property type="protein sequence ID" value="EGV20105.1"/>
    <property type="molecule type" value="Genomic_DNA"/>
</dbReference>
<dbReference type="InterPro" id="IPR050400">
    <property type="entry name" value="Bact_Cytoskel_RodZ"/>
</dbReference>
<evidence type="ECO:0000256" key="1">
    <source>
        <dbReference type="SAM" id="MobiDB-lite"/>
    </source>
</evidence>
<keyword evidence="5" id="KW-1185">Reference proteome</keyword>
<evidence type="ECO:0000313" key="5">
    <source>
        <dbReference type="Proteomes" id="UP000005459"/>
    </source>
</evidence>
<feature type="region of interest" description="Disordered" evidence="1">
    <location>
        <begin position="1"/>
        <end position="21"/>
    </location>
</feature>
<feature type="compositionally biased region" description="Polar residues" evidence="1">
    <location>
        <begin position="1"/>
        <end position="14"/>
    </location>
</feature>
<dbReference type="AlphaFoldDB" id="F9U779"/>
<feature type="region of interest" description="Disordered" evidence="1">
    <location>
        <begin position="153"/>
        <end position="280"/>
    </location>
</feature>